<dbReference type="InterPro" id="IPR036879">
    <property type="entry name" value="TF_MADSbox_sf"/>
</dbReference>
<dbReference type="Gene3D" id="3.40.1810.10">
    <property type="entry name" value="Transcription factor, MADS-box"/>
    <property type="match status" value="1"/>
</dbReference>
<keyword evidence="4" id="KW-0804">Transcription</keyword>
<dbReference type="PANTHER" id="PTHR11945:SF629">
    <property type="entry name" value="OS02G0164450 PROTEIN"/>
    <property type="match status" value="1"/>
</dbReference>
<dbReference type="CDD" id="cd00265">
    <property type="entry name" value="MADS_MEF2_like"/>
    <property type="match status" value="1"/>
</dbReference>
<accession>A0A0K9PT51</accession>
<evidence type="ECO:0000256" key="3">
    <source>
        <dbReference type="ARBA" id="ARBA00023125"/>
    </source>
</evidence>
<keyword evidence="6" id="KW-0175">Coiled coil</keyword>
<dbReference type="GO" id="GO:0005634">
    <property type="term" value="C:nucleus"/>
    <property type="evidence" value="ECO:0007669"/>
    <property type="project" value="UniProtKB-SubCell"/>
</dbReference>
<keyword evidence="2" id="KW-0805">Transcription regulation</keyword>
<dbReference type="Pfam" id="PF00319">
    <property type="entry name" value="SRF-TF"/>
    <property type="match status" value="1"/>
</dbReference>
<dbReference type="FunFam" id="3.40.1810.10:FF:000006">
    <property type="entry name" value="Agamous-like MADS-box protein AGL62"/>
    <property type="match status" value="1"/>
</dbReference>
<evidence type="ECO:0000256" key="2">
    <source>
        <dbReference type="ARBA" id="ARBA00023015"/>
    </source>
</evidence>
<dbReference type="GO" id="GO:0006357">
    <property type="term" value="P:regulation of transcription by RNA polymerase II"/>
    <property type="evidence" value="ECO:0000318"/>
    <property type="project" value="GO_Central"/>
</dbReference>
<dbReference type="AlphaFoldDB" id="A0A0K9PT51"/>
<evidence type="ECO:0000256" key="7">
    <source>
        <dbReference type="SAM" id="MobiDB-lite"/>
    </source>
</evidence>
<dbReference type="GO" id="GO:0046983">
    <property type="term" value="F:protein dimerization activity"/>
    <property type="evidence" value="ECO:0007669"/>
    <property type="project" value="InterPro"/>
</dbReference>
<dbReference type="OMA" id="TNTTHEL"/>
<proteinExistence type="predicted"/>
<evidence type="ECO:0000313" key="10">
    <source>
        <dbReference type="Proteomes" id="UP000036987"/>
    </source>
</evidence>
<dbReference type="PANTHER" id="PTHR11945">
    <property type="entry name" value="MADS BOX PROTEIN"/>
    <property type="match status" value="1"/>
</dbReference>
<comment type="subcellular location">
    <subcellularLocation>
        <location evidence="1">Nucleus</location>
    </subcellularLocation>
</comment>
<evidence type="ECO:0000256" key="5">
    <source>
        <dbReference type="ARBA" id="ARBA00023242"/>
    </source>
</evidence>
<dbReference type="GO" id="GO:0000981">
    <property type="term" value="F:DNA-binding transcription factor activity, RNA polymerase II-specific"/>
    <property type="evidence" value="ECO:0000318"/>
    <property type="project" value="GO_Central"/>
</dbReference>
<keyword evidence="5" id="KW-0539">Nucleus</keyword>
<dbReference type="PROSITE" id="PS50066">
    <property type="entry name" value="MADS_BOX_2"/>
    <property type="match status" value="1"/>
</dbReference>
<dbReference type="GO" id="GO:0000978">
    <property type="term" value="F:RNA polymerase II cis-regulatory region sequence-specific DNA binding"/>
    <property type="evidence" value="ECO:0000318"/>
    <property type="project" value="GO_Central"/>
</dbReference>
<dbReference type="SMART" id="SM00432">
    <property type="entry name" value="MADS"/>
    <property type="match status" value="1"/>
</dbReference>
<comment type="caution">
    <text evidence="9">The sequence shown here is derived from an EMBL/GenBank/DDBJ whole genome shotgun (WGS) entry which is preliminary data.</text>
</comment>
<evidence type="ECO:0000256" key="4">
    <source>
        <dbReference type="ARBA" id="ARBA00023163"/>
    </source>
</evidence>
<reference evidence="10" key="1">
    <citation type="journal article" date="2016" name="Nature">
        <title>The genome of the seagrass Zostera marina reveals angiosperm adaptation to the sea.</title>
        <authorList>
            <person name="Olsen J.L."/>
            <person name="Rouze P."/>
            <person name="Verhelst B."/>
            <person name="Lin Y.-C."/>
            <person name="Bayer T."/>
            <person name="Collen J."/>
            <person name="Dattolo E."/>
            <person name="De Paoli E."/>
            <person name="Dittami S."/>
            <person name="Maumus F."/>
            <person name="Michel G."/>
            <person name="Kersting A."/>
            <person name="Lauritano C."/>
            <person name="Lohaus R."/>
            <person name="Toepel M."/>
            <person name="Tonon T."/>
            <person name="Vanneste K."/>
            <person name="Amirebrahimi M."/>
            <person name="Brakel J."/>
            <person name="Bostroem C."/>
            <person name="Chovatia M."/>
            <person name="Grimwood J."/>
            <person name="Jenkins J.W."/>
            <person name="Jueterbock A."/>
            <person name="Mraz A."/>
            <person name="Stam W.T."/>
            <person name="Tice H."/>
            <person name="Bornberg-Bauer E."/>
            <person name="Green P.J."/>
            <person name="Pearson G.A."/>
            <person name="Procaccini G."/>
            <person name="Duarte C.M."/>
            <person name="Schmutz J."/>
            <person name="Reusch T.B.H."/>
            <person name="Van de Peer Y."/>
        </authorList>
    </citation>
    <scope>NUCLEOTIDE SEQUENCE [LARGE SCALE GENOMIC DNA]</scope>
    <source>
        <strain evidence="10">cv. Finnish</strain>
    </source>
</reference>
<evidence type="ECO:0000256" key="1">
    <source>
        <dbReference type="ARBA" id="ARBA00004123"/>
    </source>
</evidence>
<dbReference type="EMBL" id="LFYR01000674">
    <property type="protein sequence ID" value="KMZ71432.1"/>
    <property type="molecule type" value="Genomic_DNA"/>
</dbReference>
<keyword evidence="3" id="KW-0238">DNA-binding</keyword>
<gene>
    <name evidence="9" type="ORF">ZOSMA_180G00230</name>
</gene>
<evidence type="ECO:0000259" key="8">
    <source>
        <dbReference type="PROSITE" id="PS50066"/>
    </source>
</evidence>
<name>A0A0K9PT51_ZOSMR</name>
<organism evidence="9 10">
    <name type="scientific">Zostera marina</name>
    <name type="common">Eelgrass</name>
    <dbReference type="NCBI Taxonomy" id="29655"/>
    <lineage>
        <taxon>Eukaryota</taxon>
        <taxon>Viridiplantae</taxon>
        <taxon>Streptophyta</taxon>
        <taxon>Embryophyta</taxon>
        <taxon>Tracheophyta</taxon>
        <taxon>Spermatophyta</taxon>
        <taxon>Magnoliopsida</taxon>
        <taxon>Liliopsida</taxon>
        <taxon>Zosteraceae</taxon>
        <taxon>Zostera</taxon>
    </lineage>
</organism>
<dbReference type="OrthoDB" id="1098072at2759"/>
<feature type="domain" description="MADS-box" evidence="8">
    <location>
        <begin position="28"/>
        <end position="88"/>
    </location>
</feature>
<dbReference type="InterPro" id="IPR002100">
    <property type="entry name" value="TF_MADSbox"/>
</dbReference>
<protein>
    <submittedName>
        <fullName evidence="9">Agamous-like MADS-box protein AGL61</fullName>
    </submittedName>
</protein>
<dbReference type="InterPro" id="IPR033896">
    <property type="entry name" value="MEF2-like_N"/>
</dbReference>
<dbReference type="PRINTS" id="PR00404">
    <property type="entry name" value="MADSDOMAIN"/>
</dbReference>
<sequence length="240" mass="26808">MRPTNFLPFQGSCNSIMMTTTTAKKKSLGRQKIPMKKIEKESSLQVSFSKRKSSLFKKASELSILCGVNISVIVFSPGGKAFSFGHPSVESVVNRYIDSTITTNHGGHGGGYSSTSSSHSDHLTDYSDNREYMNLATMLEEERRKKEEMQKNGLNGWMDLVDMNIEDMGLQELQELKMKLEDLKCNVSAESAAAPPPLPILESSENPVPSDEMNFQTGPFEDNLEEWFSGLPMPLPDYFF</sequence>
<feature type="coiled-coil region" evidence="6">
    <location>
        <begin position="129"/>
        <end position="193"/>
    </location>
</feature>
<dbReference type="GO" id="GO:0045944">
    <property type="term" value="P:positive regulation of transcription by RNA polymerase II"/>
    <property type="evidence" value="ECO:0007669"/>
    <property type="project" value="InterPro"/>
</dbReference>
<evidence type="ECO:0000256" key="6">
    <source>
        <dbReference type="SAM" id="Coils"/>
    </source>
</evidence>
<keyword evidence="10" id="KW-1185">Reference proteome</keyword>
<dbReference type="Proteomes" id="UP000036987">
    <property type="component" value="Unassembled WGS sequence"/>
</dbReference>
<feature type="region of interest" description="Disordered" evidence="7">
    <location>
        <begin position="104"/>
        <end position="123"/>
    </location>
</feature>
<evidence type="ECO:0000313" key="9">
    <source>
        <dbReference type="EMBL" id="KMZ71432.1"/>
    </source>
</evidence>
<dbReference type="SUPFAM" id="SSF55455">
    <property type="entry name" value="SRF-like"/>
    <property type="match status" value="1"/>
</dbReference>